<dbReference type="AGR" id="WB:WBGene00008111"/>
<protein>
    <submittedName>
        <fullName evidence="1">Uncharacterized protein</fullName>
    </submittedName>
</protein>
<organism evidence="1 2">
    <name type="scientific">Caenorhabditis elegans</name>
    <dbReference type="NCBI Taxonomy" id="6239"/>
    <lineage>
        <taxon>Eukaryota</taxon>
        <taxon>Metazoa</taxon>
        <taxon>Ecdysozoa</taxon>
        <taxon>Nematoda</taxon>
        <taxon>Chromadorea</taxon>
        <taxon>Rhabditida</taxon>
        <taxon>Rhabditina</taxon>
        <taxon>Rhabditomorpha</taxon>
        <taxon>Rhabditoidea</taxon>
        <taxon>Rhabditidae</taxon>
        <taxon>Peloderinae</taxon>
        <taxon>Caenorhabditis</taxon>
    </lineage>
</organism>
<dbReference type="CTD" id="183502"/>
<dbReference type="InParanoid" id="Q18658"/>
<reference evidence="1 2" key="1">
    <citation type="journal article" date="1998" name="Science">
        <title>Genome sequence of the nematode C. elegans: a platform for investigating biology.</title>
        <authorList>
            <consortium name="The C. elegans sequencing consortium"/>
            <person name="Sulson J.E."/>
            <person name="Waterston R."/>
        </authorList>
    </citation>
    <scope>NUCLEOTIDE SEQUENCE [LARGE SCALE GENOMIC DNA]</scope>
    <source>
        <strain evidence="1 2">Bristol N2</strain>
    </source>
</reference>
<keyword evidence="2" id="KW-1185">Reference proteome</keyword>
<dbReference type="PIR" id="T19965">
    <property type="entry name" value="T19965"/>
</dbReference>
<gene>
    <name evidence="1 3" type="ORF">C46C2.3</name>
    <name evidence="1" type="ORF">CELE_C46C2.3</name>
</gene>
<name>Q18658_CAEEL</name>
<dbReference type="Bgee" id="WBGene00008111">
    <property type="expression patterns" value="Expressed in adult organism and 1 other cell type or tissue"/>
</dbReference>
<dbReference type="UCSC" id="C46C2.3">
    <property type="organism name" value="c. elegans"/>
</dbReference>
<dbReference type="HOGENOM" id="CLU_937614_0_0_1"/>
<evidence type="ECO:0000313" key="3">
    <source>
        <dbReference type="WormBase" id="C46C2.3"/>
    </source>
</evidence>
<evidence type="ECO:0000313" key="2">
    <source>
        <dbReference type="Proteomes" id="UP000001940"/>
    </source>
</evidence>
<dbReference type="RefSeq" id="NP_501605.1">
    <property type="nucleotide sequence ID" value="NM_069204.2"/>
</dbReference>
<dbReference type="AlphaFoldDB" id="Q18658"/>
<dbReference type="GeneID" id="183502"/>
<evidence type="ECO:0000313" key="1">
    <source>
        <dbReference type="EMBL" id="CAA92592.1"/>
    </source>
</evidence>
<dbReference type="EMBL" id="BX284604">
    <property type="protein sequence ID" value="CAA92592.1"/>
    <property type="molecule type" value="Genomic_DNA"/>
</dbReference>
<dbReference type="PaxDb" id="6239-C46C2.3"/>
<dbReference type="Proteomes" id="UP000001940">
    <property type="component" value="Chromosome IV"/>
</dbReference>
<dbReference type="KEGG" id="cel:CELE_C46C2.3"/>
<accession>Q18658</accession>
<sequence length="297" mass="33601">MIPDEYEIDCFSPDRIVVFVIPEENFEHISESIGIITQNDRSSKKIVKVGLPVDANNETIISIVTKYAVDMETRGHLLVSRVPTPEMKLLDTWDSCTALPRPQLSNEVLASHWRSYIKTLDVAARLEEYGKALAYFPHPMLLVDAVKLENDPSVKLETLKRDLFMPEMRGKFTLIKEIRKWTNNAPTIRDILQGAKNQFPNDEDICRASTIYEEHLKNADGAHQAVKTFMVVNPTYTGKNLIELAARLYSDGSRSGYSDPLDQAKGTHPITQGNVHILLRTIQHRVISNTKATSKDE</sequence>
<proteinExistence type="predicted"/>
<dbReference type="WormBase" id="C46C2.3">
    <property type="protein sequence ID" value="CE03082"/>
    <property type="gene ID" value="WBGene00008111"/>
</dbReference>